<name>A0A271KI36_9HYPH</name>
<dbReference type="SUPFAM" id="SSF56219">
    <property type="entry name" value="DNase I-like"/>
    <property type="match status" value="1"/>
</dbReference>
<dbReference type="EMBL" id="NPKH01000020">
    <property type="protein sequence ID" value="PAP95443.1"/>
    <property type="molecule type" value="Genomic_DNA"/>
</dbReference>
<feature type="signal peptide" evidence="1">
    <location>
        <begin position="1"/>
        <end position="18"/>
    </location>
</feature>
<feature type="domain" description="Endonuclease/exonuclease/phosphatase" evidence="2">
    <location>
        <begin position="25"/>
        <end position="308"/>
    </location>
</feature>
<comment type="caution">
    <text evidence="3">The sequence shown here is derived from an EMBL/GenBank/DDBJ whole genome shotgun (WGS) entry which is preliminary data.</text>
</comment>
<evidence type="ECO:0000313" key="4">
    <source>
        <dbReference type="Proteomes" id="UP000215931"/>
    </source>
</evidence>
<gene>
    <name evidence="3" type="ORF">CIT31_15705</name>
</gene>
<evidence type="ECO:0000259" key="2">
    <source>
        <dbReference type="Pfam" id="PF03372"/>
    </source>
</evidence>
<dbReference type="GO" id="GO:0003824">
    <property type="term" value="F:catalytic activity"/>
    <property type="evidence" value="ECO:0007669"/>
    <property type="project" value="InterPro"/>
</dbReference>
<dbReference type="Proteomes" id="UP000215931">
    <property type="component" value="Unassembled WGS sequence"/>
</dbReference>
<dbReference type="RefSeq" id="WP_095519265.1">
    <property type="nucleotide sequence ID" value="NZ_NPKH01000020.1"/>
</dbReference>
<keyword evidence="4" id="KW-1185">Reference proteome</keyword>
<dbReference type="Gene3D" id="3.60.10.10">
    <property type="entry name" value="Endonuclease/exonuclease/phosphatase"/>
    <property type="match status" value="1"/>
</dbReference>
<feature type="chain" id="PRO_5012831683" description="Endonuclease/exonuclease/phosphatase domain-containing protein" evidence="1">
    <location>
        <begin position="19"/>
        <end position="318"/>
    </location>
</feature>
<dbReference type="InterPro" id="IPR005135">
    <property type="entry name" value="Endo/exonuclease/phosphatase"/>
</dbReference>
<keyword evidence="1" id="KW-0732">Signal</keyword>
<evidence type="ECO:0000313" key="3">
    <source>
        <dbReference type="EMBL" id="PAP95443.1"/>
    </source>
</evidence>
<sequence>MILPLVLFFALITTGVSAAELTIATFNANFLTRPTVHVKFGYPLSMRAEADLALWTPAFRDQKFAEAAEEVAKVVASLDADIVVLTEVGNVTDLAELNGKITALGVTYPHNFVCQCTDSNTQQKVAVLSKLVLSNQQPSIAGVEGYFEEADDNDSENQTGISKGLSVRFEFAGRPVTLYGAHFVSEGNGPEADEQRIAQASILRRYAIDHIEAGELFMVAGDLNDGRGQPAIRRVQGYDDIWPDLLQTGDTAFFANRDDWDTRWTYEYQGTRNQIDHILLGPEFLQVVKRSDIKTVIPDQPNVAASDHRPVVVTLSTP</sequence>
<dbReference type="InterPro" id="IPR036691">
    <property type="entry name" value="Endo/exonu/phosph_ase_sf"/>
</dbReference>
<organism evidence="3 4">
    <name type="scientific">Mesorhizobium wenxiniae</name>
    <dbReference type="NCBI Taxonomy" id="2014805"/>
    <lineage>
        <taxon>Bacteria</taxon>
        <taxon>Pseudomonadati</taxon>
        <taxon>Pseudomonadota</taxon>
        <taxon>Alphaproteobacteria</taxon>
        <taxon>Hyphomicrobiales</taxon>
        <taxon>Phyllobacteriaceae</taxon>
        <taxon>Mesorhizobium</taxon>
    </lineage>
</organism>
<dbReference type="OrthoDB" id="976291at2"/>
<accession>A0A271KI36</accession>
<dbReference type="AlphaFoldDB" id="A0A271KI36"/>
<evidence type="ECO:0000256" key="1">
    <source>
        <dbReference type="SAM" id="SignalP"/>
    </source>
</evidence>
<reference evidence="3 4" key="1">
    <citation type="submission" date="2017-08" db="EMBL/GenBank/DDBJ databases">
        <title>Mesorhizobium wenxinae sp. nov., a novel rhizobial species isolated from root nodules of chickpea (Cicer arietinum L.).</title>
        <authorList>
            <person name="Zhang J."/>
        </authorList>
    </citation>
    <scope>NUCLEOTIDE SEQUENCE [LARGE SCALE GENOMIC DNA]</scope>
    <source>
        <strain evidence="4">WYCCWR 10019</strain>
    </source>
</reference>
<dbReference type="PANTHER" id="PTHR42834">
    <property type="entry name" value="ENDONUCLEASE/EXONUCLEASE/PHOSPHATASE FAMILY PROTEIN (AFU_ORTHOLOGUE AFUA_3G09210)"/>
    <property type="match status" value="1"/>
</dbReference>
<dbReference type="PANTHER" id="PTHR42834:SF1">
    <property type="entry name" value="ENDONUCLEASE_EXONUCLEASE_PHOSPHATASE FAMILY PROTEIN (AFU_ORTHOLOGUE AFUA_3G09210)"/>
    <property type="match status" value="1"/>
</dbReference>
<protein>
    <recommendedName>
        <fullName evidence="2">Endonuclease/exonuclease/phosphatase domain-containing protein</fullName>
    </recommendedName>
</protein>
<proteinExistence type="predicted"/>
<dbReference type="Pfam" id="PF03372">
    <property type="entry name" value="Exo_endo_phos"/>
    <property type="match status" value="1"/>
</dbReference>